<evidence type="ECO:0000256" key="2">
    <source>
        <dbReference type="ARBA" id="ARBA00023125"/>
    </source>
</evidence>
<sequence>MEKPPRTQTCDLQVTGVARASHHADENNSSSQGQESLEMKKIQMSFAKITLMIREIGATMSTMGDKIKGMEDKIKEMKEQHNAQILLYRTHGTTAIYALIQQMMEQRSRLAELEQSNATEWSLHPDVLPTEPYLPNSSSYQAQVQTQSPYKEVDGALPQTSSYSDHIEGGRACGRCRIRKIRCDKSRPKCVNCHNDAHACFYEGRKRRQKVTQTSCDRCLISKERCDGARPTCASCDKSKNPCFYLKLRENKLKI</sequence>
<dbReference type="InterPro" id="IPR036864">
    <property type="entry name" value="Zn2-C6_fun-type_DNA-bd_sf"/>
</dbReference>
<evidence type="ECO:0000256" key="4">
    <source>
        <dbReference type="ARBA" id="ARBA00023242"/>
    </source>
</evidence>
<dbReference type="InParanoid" id="B8MPP3"/>
<keyword evidence="5" id="KW-0175">Coiled coil</keyword>
<feature type="domain" description="Zn(2)-C6 fungal-type" evidence="6">
    <location>
        <begin position="172"/>
        <end position="202"/>
    </location>
</feature>
<dbReference type="Gene3D" id="4.10.240.10">
    <property type="entry name" value="Zn(2)-C6 fungal-type DNA-binding domain"/>
    <property type="match status" value="2"/>
</dbReference>
<evidence type="ECO:0000256" key="1">
    <source>
        <dbReference type="ARBA" id="ARBA00023015"/>
    </source>
</evidence>
<protein>
    <recommendedName>
        <fullName evidence="6">Zn(2)-C6 fungal-type domain-containing protein</fullName>
    </recommendedName>
</protein>
<dbReference type="EMBL" id="EQ962658">
    <property type="protein sequence ID" value="EED14482.1"/>
    <property type="molecule type" value="Genomic_DNA"/>
</dbReference>
<dbReference type="InterPro" id="IPR053181">
    <property type="entry name" value="EcdB-like_regulator"/>
</dbReference>
<dbReference type="SUPFAM" id="SSF57701">
    <property type="entry name" value="Zn2/Cys6 DNA-binding domain"/>
    <property type="match status" value="2"/>
</dbReference>
<dbReference type="PANTHER" id="PTHR47785">
    <property type="entry name" value="ZN(II)2CYS6 TRANSCRIPTION FACTOR (EUROFUNG)-RELATED-RELATED"/>
    <property type="match status" value="1"/>
</dbReference>
<dbReference type="Pfam" id="PF00172">
    <property type="entry name" value="Zn_clus"/>
    <property type="match status" value="2"/>
</dbReference>
<reference evidence="8" key="1">
    <citation type="journal article" date="2015" name="Genome Announc.">
        <title>Genome sequence of the AIDS-associated pathogen Penicillium marneffei (ATCC18224) and its near taxonomic relative Talaromyces stipitatus (ATCC10500).</title>
        <authorList>
            <person name="Nierman W.C."/>
            <person name="Fedorova-Abrams N.D."/>
            <person name="Andrianopoulos A."/>
        </authorList>
    </citation>
    <scope>NUCLEOTIDE SEQUENCE [LARGE SCALE GENOMIC DNA]</scope>
    <source>
        <strain evidence="8">ATCC 10500 / CBS 375.48 / QM 6759 / NRRL 1006</strain>
    </source>
</reference>
<evidence type="ECO:0000256" key="5">
    <source>
        <dbReference type="SAM" id="Coils"/>
    </source>
</evidence>
<keyword evidence="8" id="KW-1185">Reference proteome</keyword>
<keyword evidence="1" id="KW-0805">Transcription regulation</keyword>
<dbReference type="GO" id="GO:0000981">
    <property type="term" value="F:DNA-binding transcription factor activity, RNA polymerase II-specific"/>
    <property type="evidence" value="ECO:0007669"/>
    <property type="project" value="InterPro"/>
</dbReference>
<keyword evidence="3" id="KW-0804">Transcription</keyword>
<dbReference type="GO" id="GO:0003677">
    <property type="term" value="F:DNA binding"/>
    <property type="evidence" value="ECO:0007669"/>
    <property type="project" value="UniProtKB-KW"/>
</dbReference>
<dbReference type="Proteomes" id="UP000001745">
    <property type="component" value="Unassembled WGS sequence"/>
</dbReference>
<name>B8MPP3_TALSN</name>
<dbReference type="GO" id="GO:0008270">
    <property type="term" value="F:zinc ion binding"/>
    <property type="evidence" value="ECO:0007669"/>
    <property type="project" value="InterPro"/>
</dbReference>
<feature type="coiled-coil region" evidence="5">
    <location>
        <begin position="60"/>
        <end position="116"/>
    </location>
</feature>
<proteinExistence type="predicted"/>
<dbReference type="CDD" id="cd00067">
    <property type="entry name" value="GAL4"/>
    <property type="match status" value="2"/>
</dbReference>
<dbReference type="RefSeq" id="XP_002486720.1">
    <property type="nucleotide sequence ID" value="XM_002486675.1"/>
</dbReference>
<dbReference type="GeneID" id="8103591"/>
<evidence type="ECO:0000313" key="8">
    <source>
        <dbReference type="Proteomes" id="UP000001745"/>
    </source>
</evidence>
<keyword evidence="2" id="KW-0238">DNA-binding</keyword>
<dbReference type="HOGENOM" id="CLU_1090624_0_0_1"/>
<dbReference type="PROSITE" id="PS00463">
    <property type="entry name" value="ZN2_CY6_FUNGAL_1"/>
    <property type="match status" value="1"/>
</dbReference>
<dbReference type="SMART" id="SM00066">
    <property type="entry name" value="GAL4"/>
    <property type="match status" value="2"/>
</dbReference>
<dbReference type="PROSITE" id="PS50048">
    <property type="entry name" value="ZN2_CY6_FUNGAL_2"/>
    <property type="match status" value="2"/>
</dbReference>
<dbReference type="VEuPathDB" id="FungiDB:TSTA_106910"/>
<evidence type="ECO:0000259" key="6">
    <source>
        <dbReference type="PROSITE" id="PS50048"/>
    </source>
</evidence>
<dbReference type="PhylomeDB" id="B8MPP3"/>
<evidence type="ECO:0000313" key="7">
    <source>
        <dbReference type="EMBL" id="EED14482.1"/>
    </source>
</evidence>
<dbReference type="InterPro" id="IPR001138">
    <property type="entry name" value="Zn2Cys6_DnaBD"/>
</dbReference>
<keyword evidence="4" id="KW-0539">Nucleus</keyword>
<evidence type="ECO:0000256" key="3">
    <source>
        <dbReference type="ARBA" id="ARBA00023163"/>
    </source>
</evidence>
<feature type="domain" description="Zn(2)-C6 fungal-type" evidence="6">
    <location>
        <begin position="215"/>
        <end position="245"/>
    </location>
</feature>
<dbReference type="AlphaFoldDB" id="B8MPP3"/>
<organism evidence="7 8">
    <name type="scientific">Talaromyces stipitatus (strain ATCC 10500 / CBS 375.48 / QM 6759 / NRRL 1006)</name>
    <name type="common">Penicillium stipitatum</name>
    <dbReference type="NCBI Taxonomy" id="441959"/>
    <lineage>
        <taxon>Eukaryota</taxon>
        <taxon>Fungi</taxon>
        <taxon>Dikarya</taxon>
        <taxon>Ascomycota</taxon>
        <taxon>Pezizomycotina</taxon>
        <taxon>Eurotiomycetes</taxon>
        <taxon>Eurotiomycetidae</taxon>
        <taxon>Eurotiales</taxon>
        <taxon>Trichocomaceae</taxon>
        <taxon>Talaromyces</taxon>
        <taxon>Talaromyces sect. Talaromyces</taxon>
    </lineage>
</organism>
<dbReference type="OrthoDB" id="762982at2759"/>
<accession>B8MPP3</accession>
<gene>
    <name evidence="7" type="ORF">TSTA_106910</name>
</gene>